<evidence type="ECO:0000313" key="1">
    <source>
        <dbReference type="EMBL" id="SQB37723.1"/>
    </source>
</evidence>
<name>A0A2X2WJG3_CITKO</name>
<organism evidence="1 2">
    <name type="scientific">Citrobacter koseri</name>
    <name type="common">Citrobacter diversus</name>
    <dbReference type="NCBI Taxonomy" id="545"/>
    <lineage>
        <taxon>Bacteria</taxon>
        <taxon>Pseudomonadati</taxon>
        <taxon>Pseudomonadota</taxon>
        <taxon>Gammaproteobacteria</taxon>
        <taxon>Enterobacterales</taxon>
        <taxon>Enterobacteriaceae</taxon>
        <taxon>Citrobacter</taxon>
    </lineage>
</organism>
<evidence type="ECO:0000313" key="2">
    <source>
        <dbReference type="Proteomes" id="UP000251584"/>
    </source>
</evidence>
<proteinExistence type="predicted"/>
<reference evidence="1 2" key="1">
    <citation type="submission" date="2018-06" db="EMBL/GenBank/DDBJ databases">
        <authorList>
            <consortium name="Pathogen Informatics"/>
            <person name="Doyle S."/>
        </authorList>
    </citation>
    <scope>NUCLEOTIDE SEQUENCE [LARGE SCALE GENOMIC DNA]</scope>
    <source>
        <strain evidence="1 2">NCTC10786</strain>
    </source>
</reference>
<gene>
    <name evidence="1" type="ORF">NCTC10786_04482</name>
</gene>
<dbReference type="Proteomes" id="UP000251584">
    <property type="component" value="Unassembled WGS sequence"/>
</dbReference>
<sequence>MIAAPGVTRFVGAGGMGAALETSEEMAEIYLSSNPLFQIPSWDFRGACLGLDIRRVVETGITPLINTGIAHREAGIGQVGGGNRTRSAALL</sequence>
<accession>A0A2X2WJG3</accession>
<dbReference type="Gene3D" id="3.90.1700.10">
    <property type="entry name" value="v583 domain like"/>
    <property type="match status" value="1"/>
</dbReference>
<dbReference type="AlphaFoldDB" id="A0A2X2WJG3"/>
<protein>
    <submittedName>
        <fullName evidence="1">Uncharacterized protein</fullName>
    </submittedName>
</protein>
<dbReference type="EMBL" id="UAVY01000007">
    <property type="protein sequence ID" value="SQB37723.1"/>
    <property type="molecule type" value="Genomic_DNA"/>
</dbReference>